<gene>
    <name evidence="1" type="ORF">GT755_12300</name>
</gene>
<protein>
    <submittedName>
        <fullName evidence="1">Uncharacterized protein</fullName>
    </submittedName>
</protein>
<organism evidence="1 2">
    <name type="scientific">Herbidospora solisilvae</name>
    <dbReference type="NCBI Taxonomy" id="2696284"/>
    <lineage>
        <taxon>Bacteria</taxon>
        <taxon>Bacillati</taxon>
        <taxon>Actinomycetota</taxon>
        <taxon>Actinomycetes</taxon>
        <taxon>Streptosporangiales</taxon>
        <taxon>Streptosporangiaceae</taxon>
        <taxon>Herbidospora</taxon>
    </lineage>
</organism>
<accession>A0A7C9JDP4</accession>
<dbReference type="RefSeq" id="WP_161479831.1">
    <property type="nucleotide sequence ID" value="NZ_WXEW01000003.1"/>
</dbReference>
<evidence type="ECO:0000313" key="2">
    <source>
        <dbReference type="Proteomes" id="UP000479526"/>
    </source>
</evidence>
<name>A0A7C9JDP4_9ACTN</name>
<proteinExistence type="predicted"/>
<reference evidence="1 2" key="1">
    <citation type="submission" date="2020-01" db="EMBL/GenBank/DDBJ databases">
        <title>Herbidospora sp. NEAU-GS84 nov., a novel actinomycete isolated from soil.</title>
        <authorList>
            <person name="Han L."/>
        </authorList>
    </citation>
    <scope>NUCLEOTIDE SEQUENCE [LARGE SCALE GENOMIC DNA]</scope>
    <source>
        <strain evidence="1 2">NEAU-GS84</strain>
    </source>
</reference>
<evidence type="ECO:0000313" key="1">
    <source>
        <dbReference type="EMBL" id="NAS22463.1"/>
    </source>
</evidence>
<comment type="caution">
    <text evidence="1">The sequence shown here is derived from an EMBL/GenBank/DDBJ whole genome shotgun (WGS) entry which is preliminary data.</text>
</comment>
<dbReference type="AlphaFoldDB" id="A0A7C9JDP4"/>
<keyword evidence="2" id="KW-1185">Reference proteome</keyword>
<dbReference type="Proteomes" id="UP000479526">
    <property type="component" value="Unassembled WGS sequence"/>
</dbReference>
<dbReference type="EMBL" id="WXEW01000003">
    <property type="protein sequence ID" value="NAS22463.1"/>
    <property type="molecule type" value="Genomic_DNA"/>
</dbReference>
<sequence length="134" mass="13741">MSTPKSRSWVPLADLVARCTRCDHQGAVHTKGADRSGWAIYSATWRNATGACSAPECPCPERTTDTNVQALPPVVTPEVLATLAPLLLAEARTSGPCGHGTGPCGALPTQLYPCGPRCAGHAPGAAPAALREAA</sequence>